<dbReference type="Gene3D" id="2.40.160.60">
    <property type="entry name" value="Outer membrane protein transport protein (OMPP1/FadL/TodX)"/>
    <property type="match status" value="1"/>
</dbReference>
<dbReference type="RefSeq" id="WP_245195483.1">
    <property type="nucleotide sequence ID" value="NZ_CP072611.1"/>
</dbReference>
<evidence type="ECO:0000313" key="3">
    <source>
        <dbReference type="Proteomes" id="UP001597371"/>
    </source>
</evidence>
<dbReference type="SUPFAM" id="SSF56935">
    <property type="entry name" value="Porins"/>
    <property type="match status" value="1"/>
</dbReference>
<dbReference type="EMBL" id="JBHUIJ010000002">
    <property type="protein sequence ID" value="MFD2235900.1"/>
    <property type="molecule type" value="Genomic_DNA"/>
</dbReference>
<feature type="signal peptide" evidence="1">
    <location>
        <begin position="1"/>
        <end position="24"/>
    </location>
</feature>
<keyword evidence="1" id="KW-0732">Signal</keyword>
<proteinExistence type="predicted"/>
<dbReference type="Proteomes" id="UP001597371">
    <property type="component" value="Unassembled WGS sequence"/>
</dbReference>
<evidence type="ECO:0000256" key="1">
    <source>
        <dbReference type="SAM" id="SignalP"/>
    </source>
</evidence>
<comment type="caution">
    <text evidence="2">The sequence shown here is derived from an EMBL/GenBank/DDBJ whole genome shotgun (WGS) entry which is preliminary data.</text>
</comment>
<organism evidence="2 3">
    <name type="scientific">Aureimonas populi</name>
    <dbReference type="NCBI Taxonomy" id="1701758"/>
    <lineage>
        <taxon>Bacteria</taxon>
        <taxon>Pseudomonadati</taxon>
        <taxon>Pseudomonadota</taxon>
        <taxon>Alphaproteobacteria</taxon>
        <taxon>Hyphomicrobiales</taxon>
        <taxon>Aurantimonadaceae</taxon>
        <taxon>Aureimonas</taxon>
    </lineage>
</organism>
<feature type="chain" id="PRO_5047462950" evidence="1">
    <location>
        <begin position="25"/>
        <end position="455"/>
    </location>
</feature>
<sequence length="455" mass="47778">MKIIAKLTAGAGLAALALSGAAHAGGFQRGTADTDILFEPGSFSTRATISYVEPRRGFTSINGVSGDFGDYTGNYTIPSYAVKFGGDQFACSGAFVETFAASADYTGSPDGALPLQRSSALTTSRTRSIDFDSNEVSATCRVSYTSDMGRFSLLGGILFEDFNFDGSSFGFRNLNPQLAATSPQGAALVSAVTGLLPGAQITLPTLVDVENRGEYKAGYRLGIAYERPEIALRVQAMYRSEIEHDDIAGSGTVQVTGPAYVTLNGTNVPLPPVLANTIANAVAGTFPTGTVIPVASELNTATSPQSFTINAQTGIAEGTLLVGSFRWTDWSTNRVVVNTIGNPLIGSSASEQPYYWRDGYTASLGIGRAFNENLSGLVAIGYDRGVSTGADTTYTDLYTLSGGLGLRHGFAEIRLGGLIGYWTDGEQSIDRGAYFDAAVGDDWVYGANASLKLTF</sequence>
<protein>
    <submittedName>
        <fullName evidence="2">Long-chain fatty acid transporter</fullName>
    </submittedName>
</protein>
<reference evidence="3" key="1">
    <citation type="journal article" date="2019" name="Int. J. Syst. Evol. Microbiol.">
        <title>The Global Catalogue of Microorganisms (GCM) 10K type strain sequencing project: providing services to taxonomists for standard genome sequencing and annotation.</title>
        <authorList>
            <consortium name="The Broad Institute Genomics Platform"/>
            <consortium name="The Broad Institute Genome Sequencing Center for Infectious Disease"/>
            <person name="Wu L."/>
            <person name="Ma J."/>
        </authorList>
    </citation>
    <scope>NUCLEOTIDE SEQUENCE [LARGE SCALE GENOMIC DNA]</scope>
    <source>
        <strain evidence="3">ZS-35-S2</strain>
    </source>
</reference>
<gene>
    <name evidence="2" type="ORF">ACFSKQ_00290</name>
</gene>
<name>A0ABW5CIJ9_9HYPH</name>
<keyword evidence="3" id="KW-1185">Reference proteome</keyword>
<evidence type="ECO:0000313" key="2">
    <source>
        <dbReference type="EMBL" id="MFD2235900.1"/>
    </source>
</evidence>
<accession>A0ABW5CIJ9</accession>